<dbReference type="NCBIfam" id="TIGR02385">
    <property type="entry name" value="RelE_StbE"/>
    <property type="match status" value="1"/>
</dbReference>
<reference evidence="2 3" key="1">
    <citation type="journal article" date="2016" name="Nat. Commun.">
        <title>Thousands of microbial genomes shed light on interconnected biogeochemical processes in an aquifer system.</title>
        <authorList>
            <person name="Anantharaman K."/>
            <person name="Brown C.T."/>
            <person name="Hug L.A."/>
            <person name="Sharon I."/>
            <person name="Castelle C.J."/>
            <person name="Probst A.J."/>
            <person name="Thomas B.C."/>
            <person name="Singh A."/>
            <person name="Wilkins M.J."/>
            <person name="Karaoz U."/>
            <person name="Brodie E.L."/>
            <person name="Williams K.H."/>
            <person name="Hubbard S.S."/>
            <person name="Banfield J.F."/>
        </authorList>
    </citation>
    <scope>NUCLEOTIDE SEQUENCE [LARGE SCALE GENOMIC DNA]</scope>
</reference>
<protein>
    <recommendedName>
        <fullName evidence="4">Plasmid stabilization protein</fullName>
    </recommendedName>
</protein>
<accession>A0A1G2CEZ7</accession>
<evidence type="ECO:0000313" key="3">
    <source>
        <dbReference type="Proteomes" id="UP000178880"/>
    </source>
</evidence>
<evidence type="ECO:0008006" key="4">
    <source>
        <dbReference type="Google" id="ProtNLM"/>
    </source>
</evidence>
<dbReference type="EMBL" id="MHLA01000013">
    <property type="protein sequence ID" value="OGY99806.1"/>
    <property type="molecule type" value="Genomic_DNA"/>
</dbReference>
<dbReference type="Gene3D" id="3.30.2310.20">
    <property type="entry name" value="RelE-like"/>
    <property type="match status" value="1"/>
</dbReference>
<dbReference type="Pfam" id="PF15738">
    <property type="entry name" value="YafQ_toxin"/>
    <property type="match status" value="1"/>
</dbReference>
<keyword evidence="1" id="KW-1277">Toxin-antitoxin system</keyword>
<name>A0A1G2CEZ7_9BACT</name>
<gene>
    <name evidence="2" type="ORF">A2945_02310</name>
</gene>
<organism evidence="2 3">
    <name type="scientific">Candidatus Liptonbacteria bacterium RIFCSPLOWO2_01_FULL_52_25</name>
    <dbReference type="NCBI Taxonomy" id="1798650"/>
    <lineage>
        <taxon>Bacteria</taxon>
        <taxon>Candidatus Liptoniibacteriota</taxon>
    </lineage>
</organism>
<evidence type="ECO:0000313" key="2">
    <source>
        <dbReference type="EMBL" id="OGY99806.1"/>
    </source>
</evidence>
<dbReference type="InterPro" id="IPR007712">
    <property type="entry name" value="RelE/ParE_toxin"/>
</dbReference>
<dbReference type="InterPro" id="IPR035093">
    <property type="entry name" value="RelE/ParE_toxin_dom_sf"/>
</dbReference>
<dbReference type="Proteomes" id="UP000178880">
    <property type="component" value="Unassembled WGS sequence"/>
</dbReference>
<dbReference type="InterPro" id="IPR004386">
    <property type="entry name" value="Toxin_YafQ-like"/>
</dbReference>
<sequence length="87" mass="10481">MRLIFHRNFEKQFTKLREGEKKRIKERLALFLDDEFNPTLNNHPLRGKYQGYRSINIAGDFRAIYKFKKPDTCIFVAVDTHSKLYRS</sequence>
<dbReference type="SUPFAM" id="SSF143011">
    <property type="entry name" value="RelE-like"/>
    <property type="match status" value="1"/>
</dbReference>
<proteinExistence type="predicted"/>
<comment type="caution">
    <text evidence="2">The sequence shown here is derived from an EMBL/GenBank/DDBJ whole genome shotgun (WGS) entry which is preliminary data.</text>
</comment>
<evidence type="ECO:0000256" key="1">
    <source>
        <dbReference type="ARBA" id="ARBA00022649"/>
    </source>
</evidence>
<dbReference type="AlphaFoldDB" id="A0A1G2CEZ7"/>
<dbReference type="STRING" id="1798650.A2945_02310"/>